<dbReference type="InterPro" id="IPR018303">
    <property type="entry name" value="ATPase_P-typ_P_site"/>
</dbReference>
<evidence type="ECO:0000256" key="3">
    <source>
        <dbReference type="ARBA" id="ARBA00022692"/>
    </source>
</evidence>
<dbReference type="SUPFAM" id="SSF81665">
    <property type="entry name" value="Calcium ATPase, transmembrane domain M"/>
    <property type="match status" value="1"/>
</dbReference>
<dbReference type="SMART" id="SM00831">
    <property type="entry name" value="Cation_ATPase_N"/>
    <property type="match status" value="1"/>
</dbReference>
<evidence type="ECO:0000256" key="4">
    <source>
        <dbReference type="ARBA" id="ARBA00022741"/>
    </source>
</evidence>
<accession>A0A2C5Z4E0</accession>
<dbReference type="GO" id="GO:0036376">
    <property type="term" value="P:sodium ion export across plasma membrane"/>
    <property type="evidence" value="ECO:0007669"/>
    <property type="project" value="TreeGrafter"/>
</dbReference>
<proteinExistence type="predicted"/>
<dbReference type="PANTHER" id="PTHR43294:SF21">
    <property type="entry name" value="CATION TRANSPORTING ATPASE"/>
    <property type="match status" value="1"/>
</dbReference>
<dbReference type="Pfam" id="PF00689">
    <property type="entry name" value="Cation_ATPase_C"/>
    <property type="match status" value="1"/>
</dbReference>
<comment type="subcellular location">
    <subcellularLocation>
        <location evidence="1">Cell membrane</location>
        <topology evidence="1">Multi-pass membrane protein</topology>
    </subcellularLocation>
</comment>
<evidence type="ECO:0000256" key="5">
    <source>
        <dbReference type="ARBA" id="ARBA00022840"/>
    </source>
</evidence>
<dbReference type="PRINTS" id="PR00119">
    <property type="entry name" value="CATATPASE"/>
</dbReference>
<dbReference type="SFLD" id="SFLDF00027">
    <property type="entry name" value="p-type_atpase"/>
    <property type="match status" value="1"/>
</dbReference>
<keyword evidence="4" id="KW-0547">Nucleotide-binding</keyword>
<dbReference type="SUPFAM" id="SSF81653">
    <property type="entry name" value="Calcium ATPase, transduction domain A"/>
    <property type="match status" value="1"/>
</dbReference>
<feature type="transmembrane region" description="Helical" evidence="10">
    <location>
        <begin position="835"/>
        <end position="857"/>
    </location>
</feature>
<dbReference type="Pfam" id="PF13246">
    <property type="entry name" value="Cation_ATPase"/>
    <property type="match status" value="1"/>
</dbReference>
<comment type="caution">
    <text evidence="12">The sequence shown here is derived from an EMBL/GenBank/DDBJ whole genome shotgun (WGS) entry which is preliminary data.</text>
</comment>
<feature type="transmembrane region" description="Helical" evidence="10">
    <location>
        <begin position="388"/>
        <end position="412"/>
    </location>
</feature>
<dbReference type="GO" id="GO:0005524">
    <property type="term" value="F:ATP binding"/>
    <property type="evidence" value="ECO:0007669"/>
    <property type="project" value="UniProtKB-KW"/>
</dbReference>
<feature type="transmembrane region" description="Helical" evidence="10">
    <location>
        <begin position="192"/>
        <end position="211"/>
    </location>
</feature>
<feature type="domain" description="Cation-transporting P-type ATPase N-terminal" evidence="11">
    <location>
        <begin position="108"/>
        <end position="181"/>
    </location>
</feature>
<evidence type="ECO:0000313" key="12">
    <source>
        <dbReference type="EMBL" id="PHH75877.1"/>
    </source>
</evidence>
<dbReference type="Gene3D" id="3.40.1110.10">
    <property type="entry name" value="Calcium-transporting ATPase, cytoplasmic domain N"/>
    <property type="match status" value="1"/>
</dbReference>
<dbReference type="InterPro" id="IPR008250">
    <property type="entry name" value="ATPase_P-typ_transduc_dom_A_sf"/>
</dbReference>
<dbReference type="Gene3D" id="2.70.150.10">
    <property type="entry name" value="Calcium-transporting ATPase, cytoplasmic transduction domain A"/>
    <property type="match status" value="1"/>
</dbReference>
<dbReference type="GO" id="GO:1902600">
    <property type="term" value="P:proton transmembrane transport"/>
    <property type="evidence" value="ECO:0007669"/>
    <property type="project" value="TreeGrafter"/>
</dbReference>
<dbReference type="SFLD" id="SFLDS00003">
    <property type="entry name" value="Haloacid_Dehalogenase"/>
    <property type="match status" value="1"/>
</dbReference>
<dbReference type="InterPro" id="IPR001757">
    <property type="entry name" value="P_typ_ATPase"/>
</dbReference>
<dbReference type="PRINTS" id="PR00121">
    <property type="entry name" value="NAKATPASE"/>
</dbReference>
<keyword evidence="6" id="KW-1278">Translocase</keyword>
<dbReference type="PANTHER" id="PTHR43294">
    <property type="entry name" value="SODIUM/POTASSIUM-TRANSPORTING ATPASE SUBUNIT ALPHA"/>
    <property type="match status" value="1"/>
</dbReference>
<feature type="transmembrane region" description="Helical" evidence="10">
    <location>
        <begin position="910"/>
        <end position="935"/>
    </location>
</feature>
<gene>
    <name evidence="12" type="ORF">CDD80_1993</name>
</gene>
<feature type="compositionally biased region" description="Basic and acidic residues" evidence="9">
    <location>
        <begin position="1"/>
        <end position="13"/>
    </location>
</feature>
<keyword evidence="3 10" id="KW-0812">Transmembrane</keyword>
<feature type="transmembrane region" description="Helical" evidence="10">
    <location>
        <begin position="1011"/>
        <end position="1033"/>
    </location>
</feature>
<dbReference type="GO" id="GO:0005391">
    <property type="term" value="F:P-type sodium:potassium-exchanging transporter activity"/>
    <property type="evidence" value="ECO:0007669"/>
    <property type="project" value="TreeGrafter"/>
</dbReference>
<dbReference type="GO" id="GO:1990573">
    <property type="term" value="P:potassium ion import across plasma membrane"/>
    <property type="evidence" value="ECO:0007669"/>
    <property type="project" value="TreeGrafter"/>
</dbReference>
<dbReference type="GO" id="GO:0030007">
    <property type="term" value="P:intracellular potassium ion homeostasis"/>
    <property type="evidence" value="ECO:0007669"/>
    <property type="project" value="TreeGrafter"/>
</dbReference>
<evidence type="ECO:0000256" key="6">
    <source>
        <dbReference type="ARBA" id="ARBA00022967"/>
    </source>
</evidence>
<keyword evidence="2" id="KW-1003">Cell membrane</keyword>
<organism evidence="12 13">
    <name type="scientific">Ophiocordyceps camponoti-rufipedis</name>
    <dbReference type="NCBI Taxonomy" id="2004952"/>
    <lineage>
        <taxon>Eukaryota</taxon>
        <taxon>Fungi</taxon>
        <taxon>Dikarya</taxon>
        <taxon>Ascomycota</taxon>
        <taxon>Pezizomycotina</taxon>
        <taxon>Sordariomycetes</taxon>
        <taxon>Hypocreomycetidae</taxon>
        <taxon>Hypocreales</taxon>
        <taxon>Ophiocordycipitaceae</taxon>
        <taxon>Ophiocordyceps</taxon>
    </lineage>
</organism>
<dbReference type="InterPro" id="IPR006068">
    <property type="entry name" value="ATPase_P-typ_cation-transptr_C"/>
</dbReference>
<dbReference type="STRING" id="2004952.A0A2C5Z4E0"/>
<dbReference type="AlphaFoldDB" id="A0A2C5Z4E0"/>
<dbReference type="InterPro" id="IPR023214">
    <property type="entry name" value="HAD_sf"/>
</dbReference>
<feature type="transmembrane region" description="Helical" evidence="10">
    <location>
        <begin position="157"/>
        <end position="180"/>
    </location>
</feature>
<dbReference type="SUPFAM" id="SSF56784">
    <property type="entry name" value="HAD-like"/>
    <property type="match status" value="1"/>
</dbReference>
<keyword evidence="13" id="KW-1185">Reference proteome</keyword>
<dbReference type="InterPro" id="IPR023299">
    <property type="entry name" value="ATPase_P-typ_cyto_dom_N"/>
</dbReference>
<keyword evidence="7 10" id="KW-1133">Transmembrane helix</keyword>
<evidence type="ECO:0000256" key="9">
    <source>
        <dbReference type="SAM" id="MobiDB-lite"/>
    </source>
</evidence>
<dbReference type="GO" id="GO:0006883">
    <property type="term" value="P:intracellular sodium ion homeostasis"/>
    <property type="evidence" value="ECO:0007669"/>
    <property type="project" value="TreeGrafter"/>
</dbReference>
<dbReference type="Gene3D" id="3.40.50.1000">
    <property type="entry name" value="HAD superfamily/HAD-like"/>
    <property type="match status" value="1"/>
</dbReference>
<dbReference type="Proteomes" id="UP000226431">
    <property type="component" value="Unassembled WGS sequence"/>
</dbReference>
<dbReference type="Gene3D" id="1.20.1110.10">
    <property type="entry name" value="Calcium-transporting ATPase, transmembrane domain"/>
    <property type="match status" value="1"/>
</dbReference>
<feature type="transmembrane region" description="Helical" evidence="10">
    <location>
        <begin position="973"/>
        <end position="990"/>
    </location>
</feature>
<evidence type="ECO:0000256" key="8">
    <source>
        <dbReference type="ARBA" id="ARBA00023136"/>
    </source>
</evidence>
<dbReference type="EMBL" id="NJES01000191">
    <property type="protein sequence ID" value="PHH75877.1"/>
    <property type="molecule type" value="Genomic_DNA"/>
</dbReference>
<sequence length="1080" mass="118370">MDDSRSDLEKEGGRAIVFDDDAGAGPGRGRRHRDAEAGRVRSRSRPSSSRSRSRAAGLPAPSPFSGVQIEYRSLSMHVAESTRVNNITDDKDLVKDKDDHDAYFAGLSYHKLSTHDICQQLNVSRTAGLSDEAAARRLTRDGRNTLPRAKSNYAAKLASYLFGGFCSVLWLGVIIFFLCWKPLSNPPSVTNLALALLVLIVIFLQAGFAAFQDWSTRRTMRAIVDLLPAEALVVREGRKVEVQAATLVAGDVVLLRMGDKVPADLRLLSHSGDLRFDRSVLTGEPDEIEASVDATDANILESRNMALMGTLVVNGSGEAVVVLTGGRSVMGRIAKATAAAGQGSTLIQREVWRFVRIIVALTVVLALVILLAWVLWLRRDHPGFMDVVAMLNNVMGCVVAFIPEGMPVAVALTLMRVARRMKAVDVLPKGLSTVETLGCVNVVCSDKTGTLTENQMVVRSVACVDRAVGDEDGDDKDDDVRLRRAALLCNDAVFDPASLHLPIATRKVQGNATDAAVLRFAAGSEQEKQPPSPRLFQIPFNSSNKWMLTLHQDEDDNTLYRVLIKGAPDVLFPACERYWSPRSGGVQPLTDGDRLALSRYQDRLAGKAERVIVLCEKTIRPVHALGTNDFAAEVTDAAVSNLTVIGILGIVDPPRPETRDTVAACRRAGARFFMVTGDYGLTAAAIARLTGIFTGETAPDSAETIRAIVEAGPNPDDEGIKDSSLLLDGPSLSTLSTPAHWDAICAYREVVFSRTSPEQKLRIVTELRRRDNVVAVTGDGVNDAPALRAADVGVAVVSGSDVAIEAAHLVLLDRFDSIVDAIRLGRLVFQNLQKVIAYLLPAGSCSEIWPVLLNVFFGVPLPLSAFLMIIICIFTDLFMSLSLIMEQQEFDLLSLPPRNHRRDHLINAKIYVQAYLFVGLMETCTAHAMFFLYYWRHARIPIRDLFFLYERYNDGFHGYSAAELARFNATGQSVYFVTLVILQWGNILAVRNRRLSILQADPFTSSRRNPWLLLSILISFVIAVFVTEVPGIQSLFNTASVPIEHWLIPLPLALGLLCMDELRKLLVRLFPKGPVAAIAW</sequence>
<dbReference type="OrthoDB" id="158672at2759"/>
<evidence type="ECO:0000259" key="11">
    <source>
        <dbReference type="SMART" id="SM00831"/>
    </source>
</evidence>
<dbReference type="Pfam" id="PF00122">
    <property type="entry name" value="E1-E2_ATPase"/>
    <property type="match status" value="1"/>
</dbReference>
<dbReference type="PROSITE" id="PS00154">
    <property type="entry name" value="ATPASE_E1_E2"/>
    <property type="match status" value="1"/>
</dbReference>
<dbReference type="GO" id="GO:0005886">
    <property type="term" value="C:plasma membrane"/>
    <property type="evidence" value="ECO:0007669"/>
    <property type="project" value="UniProtKB-SubCell"/>
</dbReference>
<dbReference type="SFLD" id="SFLDG00002">
    <property type="entry name" value="C1.7:_P-type_atpase_like"/>
    <property type="match status" value="1"/>
</dbReference>
<name>A0A2C5Z4E0_9HYPO</name>
<evidence type="ECO:0000256" key="1">
    <source>
        <dbReference type="ARBA" id="ARBA00004651"/>
    </source>
</evidence>
<dbReference type="InterPro" id="IPR004014">
    <property type="entry name" value="ATPase_P-typ_cation-transptr_N"/>
</dbReference>
<feature type="region of interest" description="Disordered" evidence="9">
    <location>
        <begin position="1"/>
        <end position="62"/>
    </location>
</feature>
<dbReference type="Pfam" id="PF00690">
    <property type="entry name" value="Cation_ATPase_N"/>
    <property type="match status" value="1"/>
</dbReference>
<dbReference type="InterPro" id="IPR036412">
    <property type="entry name" value="HAD-like_sf"/>
</dbReference>
<dbReference type="InterPro" id="IPR023298">
    <property type="entry name" value="ATPase_P-typ_TM_dom_sf"/>
</dbReference>
<evidence type="ECO:0000256" key="10">
    <source>
        <dbReference type="SAM" id="Phobius"/>
    </source>
</evidence>
<feature type="transmembrane region" description="Helical" evidence="10">
    <location>
        <begin position="354"/>
        <end position="376"/>
    </location>
</feature>
<evidence type="ECO:0000256" key="2">
    <source>
        <dbReference type="ARBA" id="ARBA00022475"/>
    </source>
</evidence>
<dbReference type="InterPro" id="IPR059000">
    <property type="entry name" value="ATPase_P-type_domA"/>
</dbReference>
<dbReference type="GO" id="GO:0016887">
    <property type="term" value="F:ATP hydrolysis activity"/>
    <property type="evidence" value="ECO:0007669"/>
    <property type="project" value="InterPro"/>
</dbReference>
<reference evidence="12 13" key="1">
    <citation type="submission" date="2017-06" db="EMBL/GenBank/DDBJ databases">
        <title>Ant-infecting Ophiocordyceps genomes reveal a high diversity of potential behavioral manipulation genes and a possible major role for enterotoxins.</title>
        <authorList>
            <person name="De Bekker C."/>
            <person name="Evans H.C."/>
            <person name="Brachmann A."/>
            <person name="Hughes D.P."/>
        </authorList>
    </citation>
    <scope>NUCLEOTIDE SEQUENCE [LARGE SCALE GENOMIC DNA]</scope>
    <source>
        <strain evidence="12 13">Map16</strain>
    </source>
</reference>
<dbReference type="SUPFAM" id="SSF81660">
    <property type="entry name" value="Metal cation-transporting ATPase, ATP-binding domain N"/>
    <property type="match status" value="1"/>
</dbReference>
<feature type="transmembrane region" description="Helical" evidence="10">
    <location>
        <begin position="863"/>
        <end position="884"/>
    </location>
</feature>
<feature type="compositionally biased region" description="Low complexity" evidence="9">
    <location>
        <begin position="45"/>
        <end position="59"/>
    </location>
</feature>
<protein>
    <recommendedName>
        <fullName evidence="11">Cation-transporting P-type ATPase N-terminal domain-containing protein</fullName>
    </recommendedName>
</protein>
<keyword evidence="5" id="KW-0067">ATP-binding</keyword>
<evidence type="ECO:0000256" key="7">
    <source>
        <dbReference type="ARBA" id="ARBA00022989"/>
    </source>
</evidence>
<evidence type="ECO:0000313" key="13">
    <source>
        <dbReference type="Proteomes" id="UP000226431"/>
    </source>
</evidence>
<dbReference type="NCBIfam" id="TIGR01494">
    <property type="entry name" value="ATPase_P-type"/>
    <property type="match status" value="2"/>
</dbReference>
<dbReference type="FunFam" id="3.40.50.1000:FF:000001">
    <property type="entry name" value="Phospholipid-transporting ATPase IC"/>
    <property type="match status" value="1"/>
</dbReference>
<dbReference type="InterPro" id="IPR050510">
    <property type="entry name" value="Cation_transp_ATPase_P-type"/>
</dbReference>
<keyword evidence="8 10" id="KW-0472">Membrane</keyword>
<dbReference type="InterPro" id="IPR044492">
    <property type="entry name" value="P_typ_ATPase_HD_dom"/>
</dbReference>